<evidence type="ECO:0000259" key="1">
    <source>
        <dbReference type="Pfam" id="PF01755"/>
    </source>
</evidence>
<evidence type="ECO:0000313" key="2">
    <source>
        <dbReference type="EMBL" id="MFC5455668.1"/>
    </source>
</evidence>
<keyword evidence="3" id="KW-1185">Reference proteome</keyword>
<dbReference type="Proteomes" id="UP001596052">
    <property type="component" value="Unassembled WGS sequence"/>
</dbReference>
<name>A0ABW0KQC8_9BACT</name>
<dbReference type="InterPro" id="IPR002654">
    <property type="entry name" value="Glyco_trans_25"/>
</dbReference>
<evidence type="ECO:0000313" key="3">
    <source>
        <dbReference type="Proteomes" id="UP001596052"/>
    </source>
</evidence>
<gene>
    <name evidence="2" type="ORF">ACFQDI_12440</name>
</gene>
<feature type="domain" description="Glycosyl transferase family 25" evidence="1">
    <location>
        <begin position="16"/>
        <end position="126"/>
    </location>
</feature>
<dbReference type="EMBL" id="JBHSMQ010000004">
    <property type="protein sequence ID" value="MFC5455668.1"/>
    <property type="molecule type" value="Genomic_DNA"/>
</dbReference>
<accession>A0ABW0KQC8</accession>
<sequence length="241" mass="27708">MLMEKAAVAFNSENLQIHVIHYTRLTERRAHMERALREHGLNRFPVHWMTAHDREEVLEGGAYERGEWGDPKAIAAGSISLILKHLEVYRAVVANPHAWHLILEDDVLIRPGFLPALSACLAALPTTWELCFVGLGCNLHVPWWLRRPEKHIYWRGWKRGFLWGGGGCSRCTEAYLIHPRYAERILASRFAAPPFDRPIDWHLNAAGNAFKVQSYWAEPPLITQGAFESWMNDKHLNPPRP</sequence>
<comment type="caution">
    <text evidence="2">The sequence shown here is derived from an EMBL/GenBank/DDBJ whole genome shotgun (WGS) entry which is preliminary data.</text>
</comment>
<organism evidence="2 3">
    <name type="scientific">Prosthecobacter fluviatilis</name>
    <dbReference type="NCBI Taxonomy" id="445931"/>
    <lineage>
        <taxon>Bacteria</taxon>
        <taxon>Pseudomonadati</taxon>
        <taxon>Verrucomicrobiota</taxon>
        <taxon>Verrucomicrobiia</taxon>
        <taxon>Verrucomicrobiales</taxon>
        <taxon>Verrucomicrobiaceae</taxon>
        <taxon>Prosthecobacter</taxon>
    </lineage>
</organism>
<dbReference type="Pfam" id="PF01755">
    <property type="entry name" value="Glyco_transf_25"/>
    <property type="match status" value="1"/>
</dbReference>
<reference evidence="3" key="1">
    <citation type="journal article" date="2019" name="Int. J. Syst. Evol. Microbiol.">
        <title>The Global Catalogue of Microorganisms (GCM) 10K type strain sequencing project: providing services to taxonomists for standard genome sequencing and annotation.</title>
        <authorList>
            <consortium name="The Broad Institute Genomics Platform"/>
            <consortium name="The Broad Institute Genome Sequencing Center for Infectious Disease"/>
            <person name="Wu L."/>
            <person name="Ma J."/>
        </authorList>
    </citation>
    <scope>NUCLEOTIDE SEQUENCE [LARGE SCALE GENOMIC DNA]</scope>
    <source>
        <strain evidence="3">CGMCC 4.1469</strain>
    </source>
</reference>
<proteinExistence type="predicted"/>
<protein>
    <submittedName>
        <fullName evidence="2">Glycosyltransferase family 25 protein</fullName>
    </submittedName>
</protein>